<evidence type="ECO:0000259" key="1">
    <source>
        <dbReference type="SMART" id="SM00507"/>
    </source>
</evidence>
<reference evidence="2" key="1">
    <citation type="submission" date="2022-05" db="EMBL/GenBank/DDBJ databases">
        <title>Description of a novel species of Leclercia; Leclercia tamurae and the Proposal for a Novel Genus Silvania gen. nov. Containing Two Novel Species Silvania hatchlandensis sp. nov. and Silvania confinis sp. nov. Isolated from the Rhizosphere of Oak.</title>
        <authorList>
            <person name="Maddock D.W."/>
            <person name="Brady C.L."/>
            <person name="Denman S."/>
            <person name="Arnold D."/>
        </authorList>
    </citation>
    <scope>NUCLEOTIDE SEQUENCE</scope>
    <source>
        <strain evidence="2">H4N4</strain>
    </source>
</reference>
<gene>
    <name evidence="2" type="ORF">M8013_20665</name>
</gene>
<proteinExistence type="predicted"/>
<accession>A0A9J6QGP3</accession>
<evidence type="ECO:0000313" key="2">
    <source>
        <dbReference type="EMBL" id="MCU6671144.1"/>
    </source>
</evidence>
<dbReference type="InterPro" id="IPR010373">
    <property type="entry name" value="DUF968"/>
</dbReference>
<comment type="caution">
    <text evidence="2">The sequence shown here is derived from an EMBL/GenBank/DDBJ whole genome shotgun (WGS) entry which is preliminary data.</text>
</comment>
<name>A0A9J6QGP3_9ENTR</name>
<dbReference type="SMART" id="SM00507">
    <property type="entry name" value="HNHc"/>
    <property type="match status" value="1"/>
</dbReference>
<protein>
    <submittedName>
        <fullName evidence="2">DUF968 domain-containing protein</fullName>
    </submittedName>
</protein>
<dbReference type="InterPro" id="IPR003615">
    <property type="entry name" value="HNH_nuc"/>
</dbReference>
<sequence length="329" mass="36996">MRALLTPEVAPMSGVVLFRPGSELMWLFRQGRVVIETPGEQLADMPSGVIPQSHQPLAEDESLLSVFENPAVIQRAGGMSVLDAWLEQKRECQWPHNDWHADEFTIMRHKPGSILLCWGCDNQLREHFTERLAGIARKNLVSWLVKAVSGQLGFSEDHILTLPEFCWWLVKNGLGDVIPESMAAKALRLKPEPFQSVMRESDITPSVPAAELLQEKAKKIVSVKVDPDTPESLMLRPKRRRWENEKYTRWVKTQPCACCSKPADDPHHLIGHGQGGMGTKAHDLFVIPLCREHHNALHADPVAFEAKHGDQLTLLFRFLDRALAIGVLA</sequence>
<dbReference type="EMBL" id="JAMGZJ010000078">
    <property type="protein sequence ID" value="MCU6671144.1"/>
    <property type="molecule type" value="Genomic_DNA"/>
</dbReference>
<organism evidence="2 3">
    <name type="scientific">Silvania confinis</name>
    <dbReference type="NCBI Taxonomy" id="2926470"/>
    <lineage>
        <taxon>Bacteria</taxon>
        <taxon>Pseudomonadati</taxon>
        <taxon>Pseudomonadota</taxon>
        <taxon>Gammaproteobacteria</taxon>
        <taxon>Enterobacterales</taxon>
        <taxon>Enterobacteriaceae</taxon>
        <taxon>Silvania</taxon>
    </lineage>
</organism>
<dbReference type="AlphaFoldDB" id="A0A9J6QGP3"/>
<dbReference type="RefSeq" id="WP_271269642.1">
    <property type="nucleotide sequence ID" value="NZ_JAMGZJ010000078.1"/>
</dbReference>
<dbReference type="Pfam" id="PF06147">
    <property type="entry name" value="DUF968"/>
    <property type="match status" value="1"/>
</dbReference>
<dbReference type="Proteomes" id="UP001061282">
    <property type="component" value="Unassembled WGS sequence"/>
</dbReference>
<keyword evidence="3" id="KW-1185">Reference proteome</keyword>
<feature type="domain" description="HNH nuclease" evidence="1">
    <location>
        <begin position="246"/>
        <end position="295"/>
    </location>
</feature>
<evidence type="ECO:0000313" key="3">
    <source>
        <dbReference type="Proteomes" id="UP001061282"/>
    </source>
</evidence>